<protein>
    <submittedName>
        <fullName evidence="1">Uncharacterized protein</fullName>
    </submittedName>
</protein>
<comment type="caution">
    <text evidence="1">The sequence shown here is derived from an EMBL/GenBank/DDBJ whole genome shotgun (WGS) entry which is preliminary data.</text>
</comment>
<evidence type="ECO:0000313" key="2">
    <source>
        <dbReference type="Proteomes" id="UP000790377"/>
    </source>
</evidence>
<dbReference type="EMBL" id="MU267695">
    <property type="protein sequence ID" value="KAH7910921.1"/>
    <property type="molecule type" value="Genomic_DNA"/>
</dbReference>
<proteinExistence type="predicted"/>
<keyword evidence="2" id="KW-1185">Reference proteome</keyword>
<accession>A0ACB8AD14</accession>
<sequence>MLSSTLLLRIFALYKPGAYCPEHFHFLTHHDNLSIMKLQLRTQRAPIPIIALHTVSVSAPDCWFLQHRLNPDVPGGGIATGRRVSLFHSLASFRAKKPQPALTGYIQWIIHWDQQNVKFTAKDSTNNSFALSVPIEDCSLGVLASLARFFASPFLSSPTPPRVSFRRRDSSTAQQYREVVRDSDDLVIYEDARSRRPMIQFLGPSW</sequence>
<organism evidence="1 2">
    <name type="scientific">Hygrophoropsis aurantiaca</name>
    <dbReference type="NCBI Taxonomy" id="72124"/>
    <lineage>
        <taxon>Eukaryota</taxon>
        <taxon>Fungi</taxon>
        <taxon>Dikarya</taxon>
        <taxon>Basidiomycota</taxon>
        <taxon>Agaricomycotina</taxon>
        <taxon>Agaricomycetes</taxon>
        <taxon>Agaricomycetidae</taxon>
        <taxon>Boletales</taxon>
        <taxon>Coniophorineae</taxon>
        <taxon>Hygrophoropsidaceae</taxon>
        <taxon>Hygrophoropsis</taxon>
    </lineage>
</organism>
<gene>
    <name evidence="1" type="ORF">BJ138DRAFT_1151783</name>
</gene>
<name>A0ACB8AD14_9AGAM</name>
<dbReference type="Proteomes" id="UP000790377">
    <property type="component" value="Unassembled WGS sequence"/>
</dbReference>
<reference evidence="1" key="1">
    <citation type="journal article" date="2021" name="New Phytol.">
        <title>Evolutionary innovations through gain and loss of genes in the ectomycorrhizal Boletales.</title>
        <authorList>
            <person name="Wu G."/>
            <person name="Miyauchi S."/>
            <person name="Morin E."/>
            <person name="Kuo A."/>
            <person name="Drula E."/>
            <person name="Varga T."/>
            <person name="Kohler A."/>
            <person name="Feng B."/>
            <person name="Cao Y."/>
            <person name="Lipzen A."/>
            <person name="Daum C."/>
            <person name="Hundley H."/>
            <person name="Pangilinan J."/>
            <person name="Johnson J."/>
            <person name="Barry K."/>
            <person name="LaButti K."/>
            <person name="Ng V."/>
            <person name="Ahrendt S."/>
            <person name="Min B."/>
            <person name="Choi I.G."/>
            <person name="Park H."/>
            <person name="Plett J.M."/>
            <person name="Magnuson J."/>
            <person name="Spatafora J.W."/>
            <person name="Nagy L.G."/>
            <person name="Henrissat B."/>
            <person name="Grigoriev I.V."/>
            <person name="Yang Z.L."/>
            <person name="Xu J."/>
            <person name="Martin F.M."/>
        </authorList>
    </citation>
    <scope>NUCLEOTIDE SEQUENCE</scope>
    <source>
        <strain evidence="1">ATCC 28755</strain>
    </source>
</reference>
<evidence type="ECO:0000313" key="1">
    <source>
        <dbReference type="EMBL" id="KAH7910921.1"/>
    </source>
</evidence>